<dbReference type="InterPro" id="IPR000313">
    <property type="entry name" value="PWWP_dom"/>
</dbReference>
<dbReference type="EMBL" id="JXXN02000983">
    <property type="protein sequence ID" value="THD25808.1"/>
    <property type="molecule type" value="Genomic_DNA"/>
</dbReference>
<evidence type="ECO:0000313" key="7">
    <source>
        <dbReference type="EMBL" id="THD25808.1"/>
    </source>
</evidence>
<comment type="caution">
    <text evidence="7">The sequence shown here is derived from an EMBL/GenBank/DDBJ whole genome shotgun (WGS) entry which is preliminary data.</text>
</comment>
<gene>
    <name evidence="7" type="ORF">D915_003327</name>
</gene>
<sequence length="498" mass="55890">MTLDNDFSSLVSHVLHETEHLTVKQMYDRYLPPIPDYDDETVAATHTTSFVPPKRQSSDTPLTSDQSKRIDLAGITSMETVFKGSQETGSDKTKLVDELSKKQADNPIGTWVECVRCGKWRFLSDVSDPSVLPDAWHCGLQTKYWIVSSNDPCAEPQPPLDDDVEKGKYVYTKFTVGSVVWAKLNGYPEWPAMVDCDSTGRYADYDERTGEVLRYFVVFLDPKTPTRQRIQAAKIRKFISSAEVKQTRTWARYYTRLVLAAREAENALTLPLEERIFKYGFPYPEESPDELKNKYKKPMTNAVTLTSQNGKPQMNRGQTTLKSQTASIQSREMSSFSSGEQRKSNRDQILHVRKTTVEPNNGSISNSVSGKSVGLKRPAKMPLVSAKRTNNNDNNNESMTTTDDIRSDMDKNNIHRSGSIGSIATNVEHHHHNYSPVPNTDAQPSSPGGNEKPALAHKDAQCVITPELIFSSQSSLHEETAFFTPTLKNNDSPILLEE</sequence>
<feature type="compositionally biased region" description="Polar residues" evidence="4">
    <location>
        <begin position="357"/>
        <end position="370"/>
    </location>
</feature>
<dbReference type="AlphaFoldDB" id="A0A4E0RUT5"/>
<dbReference type="PANTHER" id="PTHR15999">
    <property type="entry name" value="ZINC FINGER CW-TYPE PWWP DOMAIN PROTEIN 1"/>
    <property type="match status" value="1"/>
</dbReference>
<evidence type="ECO:0000259" key="5">
    <source>
        <dbReference type="PROSITE" id="PS50812"/>
    </source>
</evidence>
<dbReference type="PROSITE" id="PS50812">
    <property type="entry name" value="PWWP"/>
    <property type="match status" value="1"/>
</dbReference>
<keyword evidence="3" id="KW-0862">Zinc</keyword>
<feature type="region of interest" description="Disordered" evidence="4">
    <location>
        <begin position="430"/>
        <end position="456"/>
    </location>
</feature>
<dbReference type="Gene3D" id="3.30.40.100">
    <property type="match status" value="1"/>
</dbReference>
<evidence type="ECO:0000259" key="6">
    <source>
        <dbReference type="PROSITE" id="PS51050"/>
    </source>
</evidence>
<dbReference type="Pfam" id="PF07496">
    <property type="entry name" value="zf-CW"/>
    <property type="match status" value="1"/>
</dbReference>
<dbReference type="PROSITE" id="PS51050">
    <property type="entry name" value="ZF_CW"/>
    <property type="match status" value="1"/>
</dbReference>
<protein>
    <submittedName>
        <fullName evidence="7">Zinc finger CW-type PWWP domain protein 1</fullName>
    </submittedName>
</protein>
<organism evidence="7 8">
    <name type="scientific">Fasciola hepatica</name>
    <name type="common">Liver fluke</name>
    <dbReference type="NCBI Taxonomy" id="6192"/>
    <lineage>
        <taxon>Eukaryota</taxon>
        <taxon>Metazoa</taxon>
        <taxon>Spiralia</taxon>
        <taxon>Lophotrochozoa</taxon>
        <taxon>Platyhelminthes</taxon>
        <taxon>Trematoda</taxon>
        <taxon>Digenea</taxon>
        <taxon>Plagiorchiida</taxon>
        <taxon>Echinostomata</taxon>
        <taxon>Echinostomatoidea</taxon>
        <taxon>Fasciolidae</taxon>
        <taxon>Fasciola</taxon>
    </lineage>
</organism>
<dbReference type="Pfam" id="PF00855">
    <property type="entry name" value="PWWP"/>
    <property type="match status" value="1"/>
</dbReference>
<feature type="domain" description="CW-type" evidence="6">
    <location>
        <begin position="105"/>
        <end position="161"/>
    </location>
</feature>
<feature type="compositionally biased region" description="Low complexity" evidence="4">
    <location>
        <begin position="389"/>
        <end position="402"/>
    </location>
</feature>
<dbReference type="Proteomes" id="UP000230066">
    <property type="component" value="Unassembled WGS sequence"/>
</dbReference>
<proteinExistence type="predicted"/>
<feature type="compositionally biased region" description="Basic and acidic residues" evidence="4">
    <location>
        <begin position="340"/>
        <end position="350"/>
    </location>
</feature>
<evidence type="ECO:0000256" key="4">
    <source>
        <dbReference type="SAM" id="MobiDB-lite"/>
    </source>
</evidence>
<dbReference type="PANTHER" id="PTHR15999:SF2">
    <property type="entry name" value="ZINC FINGER CW-TYPE PWWP DOMAIN PROTEIN 1"/>
    <property type="match status" value="1"/>
</dbReference>
<dbReference type="GO" id="GO:0005634">
    <property type="term" value="C:nucleus"/>
    <property type="evidence" value="ECO:0007669"/>
    <property type="project" value="TreeGrafter"/>
</dbReference>
<name>A0A4E0RUT5_FASHE</name>
<reference evidence="7" key="1">
    <citation type="submission" date="2019-03" db="EMBL/GenBank/DDBJ databases">
        <title>Improved annotation for the trematode Fasciola hepatica.</title>
        <authorList>
            <person name="Choi Y.-J."/>
            <person name="Martin J."/>
            <person name="Mitreva M."/>
        </authorList>
    </citation>
    <scope>NUCLEOTIDE SEQUENCE [LARGE SCALE GENOMIC DNA]</scope>
</reference>
<dbReference type="SUPFAM" id="SSF63748">
    <property type="entry name" value="Tudor/PWWP/MBT"/>
    <property type="match status" value="1"/>
</dbReference>
<keyword evidence="8" id="KW-1185">Reference proteome</keyword>
<evidence type="ECO:0000256" key="3">
    <source>
        <dbReference type="ARBA" id="ARBA00022833"/>
    </source>
</evidence>
<keyword evidence="2" id="KW-0863">Zinc-finger</keyword>
<dbReference type="InterPro" id="IPR011124">
    <property type="entry name" value="Znf_CW"/>
</dbReference>
<feature type="compositionally biased region" description="Basic and acidic residues" evidence="4">
    <location>
        <begin position="403"/>
        <end position="413"/>
    </location>
</feature>
<feature type="compositionally biased region" description="Polar residues" evidence="4">
    <location>
        <begin position="305"/>
        <end position="339"/>
    </location>
</feature>
<keyword evidence="1" id="KW-0479">Metal-binding</keyword>
<dbReference type="GO" id="GO:0008270">
    <property type="term" value="F:zinc ion binding"/>
    <property type="evidence" value="ECO:0007669"/>
    <property type="project" value="UniProtKB-KW"/>
</dbReference>
<dbReference type="InterPro" id="IPR042778">
    <property type="entry name" value="ZCWPW1/ZCWPW2"/>
</dbReference>
<evidence type="ECO:0000313" key="8">
    <source>
        <dbReference type="Proteomes" id="UP000230066"/>
    </source>
</evidence>
<accession>A0A4E0RUT5</accession>
<feature type="domain" description="PWWP" evidence="5">
    <location>
        <begin position="176"/>
        <end position="241"/>
    </location>
</feature>
<feature type="region of interest" description="Disordered" evidence="4">
    <location>
        <begin position="305"/>
        <end position="418"/>
    </location>
</feature>
<evidence type="ECO:0000256" key="1">
    <source>
        <dbReference type="ARBA" id="ARBA00022723"/>
    </source>
</evidence>
<feature type="compositionally biased region" description="Polar residues" evidence="4">
    <location>
        <begin position="436"/>
        <end position="448"/>
    </location>
</feature>
<evidence type="ECO:0000256" key="2">
    <source>
        <dbReference type="ARBA" id="ARBA00022771"/>
    </source>
</evidence>
<dbReference type="Gene3D" id="2.30.30.140">
    <property type="match status" value="1"/>
</dbReference>